<evidence type="ECO:0000256" key="1">
    <source>
        <dbReference type="ARBA" id="ARBA00005130"/>
    </source>
</evidence>
<feature type="domain" description="Peptidase M20 dimerisation" evidence="16">
    <location>
        <begin position="178"/>
        <end position="285"/>
    </location>
</feature>
<dbReference type="RefSeq" id="WP_255853624.1">
    <property type="nucleotide sequence ID" value="NZ_CP073347.1"/>
</dbReference>
<keyword evidence="11 15" id="KW-0457">Lysine biosynthesis</keyword>
<evidence type="ECO:0000256" key="4">
    <source>
        <dbReference type="ARBA" id="ARBA00011921"/>
    </source>
</evidence>
<feature type="binding site" evidence="15">
    <location>
        <position position="102"/>
    </location>
    <ligand>
        <name>Zn(2+)</name>
        <dbReference type="ChEBI" id="CHEBI:29105"/>
        <label>1</label>
    </ligand>
</feature>
<comment type="cofactor">
    <cofactor evidence="15">
        <name>Zn(2+)</name>
        <dbReference type="ChEBI" id="CHEBI:29105"/>
    </cofactor>
    <cofactor evidence="15">
        <name>Co(2+)</name>
        <dbReference type="ChEBI" id="CHEBI:48828"/>
    </cofactor>
    <text evidence="15">Binds 2 Zn(2+) or Co(2+) ions per subunit.</text>
</comment>
<keyword evidence="18" id="KW-1185">Reference proteome</keyword>
<evidence type="ECO:0000256" key="10">
    <source>
        <dbReference type="ARBA" id="ARBA00022915"/>
    </source>
</evidence>
<dbReference type="Pfam" id="PF01546">
    <property type="entry name" value="Peptidase_M20"/>
    <property type="match status" value="1"/>
</dbReference>
<dbReference type="InterPro" id="IPR050072">
    <property type="entry name" value="Peptidase_M20A"/>
</dbReference>
<evidence type="ECO:0000256" key="11">
    <source>
        <dbReference type="ARBA" id="ARBA00023154"/>
    </source>
</evidence>
<dbReference type="InterPro" id="IPR036264">
    <property type="entry name" value="Bact_exopeptidase_dim_dom"/>
</dbReference>
<name>A0ABY5HIC7_9GAMM</name>
<feature type="active site" description="Proton acceptor" evidence="15">
    <location>
        <position position="136"/>
    </location>
</feature>
<dbReference type="NCBIfam" id="TIGR01246">
    <property type="entry name" value="dapE_proteo"/>
    <property type="match status" value="1"/>
</dbReference>
<feature type="binding site" evidence="15">
    <location>
        <position position="351"/>
    </location>
    <ligand>
        <name>Zn(2+)</name>
        <dbReference type="ChEBI" id="CHEBI:29105"/>
        <label>2</label>
    </ligand>
</feature>
<proteinExistence type="inferred from homology"/>
<keyword evidence="6 15" id="KW-0028">Amino-acid biosynthesis</keyword>
<feature type="binding site" evidence="15">
    <location>
        <position position="69"/>
    </location>
    <ligand>
        <name>Zn(2+)</name>
        <dbReference type="ChEBI" id="CHEBI:29105"/>
        <label>1</label>
    </ligand>
</feature>
<evidence type="ECO:0000256" key="6">
    <source>
        <dbReference type="ARBA" id="ARBA00022605"/>
    </source>
</evidence>
<dbReference type="Gene3D" id="3.40.630.10">
    <property type="entry name" value="Zn peptidases"/>
    <property type="match status" value="2"/>
</dbReference>
<dbReference type="EC" id="3.5.1.18" evidence="4 15"/>
<dbReference type="HAMAP" id="MF_01690">
    <property type="entry name" value="DapE"/>
    <property type="match status" value="1"/>
</dbReference>
<dbReference type="GO" id="GO:0009014">
    <property type="term" value="F:succinyl-diaminopimelate desuccinylase activity"/>
    <property type="evidence" value="ECO:0007669"/>
    <property type="project" value="UniProtKB-EC"/>
</dbReference>
<dbReference type="Pfam" id="PF07687">
    <property type="entry name" value="M20_dimer"/>
    <property type="match status" value="1"/>
</dbReference>
<comment type="catalytic activity">
    <reaction evidence="14 15">
        <text>N-succinyl-(2S,6S)-2,6-diaminopimelate + H2O = (2S,6S)-2,6-diaminopimelate + succinate</text>
        <dbReference type="Rhea" id="RHEA:22608"/>
        <dbReference type="ChEBI" id="CHEBI:15377"/>
        <dbReference type="ChEBI" id="CHEBI:30031"/>
        <dbReference type="ChEBI" id="CHEBI:57609"/>
        <dbReference type="ChEBI" id="CHEBI:58087"/>
        <dbReference type="EC" id="3.5.1.18"/>
    </reaction>
</comment>
<dbReference type="PANTHER" id="PTHR43808">
    <property type="entry name" value="ACETYLORNITHINE DEACETYLASE"/>
    <property type="match status" value="1"/>
</dbReference>
<evidence type="ECO:0000256" key="14">
    <source>
        <dbReference type="ARBA" id="ARBA00051301"/>
    </source>
</evidence>
<organism evidence="17 18">
    <name type="scientific">Marinobacterium rhizophilum</name>
    <dbReference type="NCBI Taxonomy" id="420402"/>
    <lineage>
        <taxon>Bacteria</taxon>
        <taxon>Pseudomonadati</taxon>
        <taxon>Pseudomonadota</taxon>
        <taxon>Gammaproteobacteria</taxon>
        <taxon>Oceanospirillales</taxon>
        <taxon>Oceanospirillaceae</taxon>
        <taxon>Marinobacterium</taxon>
    </lineage>
</organism>
<sequence length="379" mass="41016">MTQLSPTLQLASDLISRASVTPEDAGCQELMIARLEAIGFKIERLHFEDTLNFWARRGDAGPVLCFAGHTDVVPTGPVEQWQFPPFEPQISEGMLCGRGAADMKGSLAAFVTALERFVHNHPDHKGSLALLITSDEEGPFINGTTRVIDHLEARNEKITWCIVGEPSSTHKVGDVIKNGRRGSLSGSLKVQGVQGHVAYPHLVKNPIHLAAPALAELAAEVWDQGNEFFPPTSFQISNINAGTGATNVVPGHLDVAFNFRFSTEVTSDELKARVRDILDKHQLDWDIDWILSGNPFLTAAGDLVEACQQAISAITGLETELSTSGGTSDGRFIAPTGAQVVELGPCNATIHKLNERVSAKDLDTLSDLYENILARLLAR</sequence>
<dbReference type="SUPFAM" id="SSF55031">
    <property type="entry name" value="Bacterial exopeptidase dimerisation domain"/>
    <property type="match status" value="1"/>
</dbReference>
<comment type="pathway">
    <text evidence="1 15">Amino-acid biosynthesis; L-lysine biosynthesis via DAP pathway; LL-2,6-diaminopimelate from (S)-tetrahydrodipicolinate (succinylase route): step 3/3.</text>
</comment>
<feature type="binding site" evidence="15">
    <location>
        <position position="165"/>
    </location>
    <ligand>
        <name>Zn(2+)</name>
        <dbReference type="ChEBI" id="CHEBI:29105"/>
        <label>1</label>
    </ligand>
</feature>
<keyword evidence="8 15" id="KW-0378">Hydrolase</keyword>
<dbReference type="PROSITE" id="PS00759">
    <property type="entry name" value="ARGE_DAPE_CPG2_2"/>
    <property type="match status" value="1"/>
</dbReference>
<comment type="similarity">
    <text evidence="2 15">Belongs to the peptidase M20A family. DapE subfamily.</text>
</comment>
<dbReference type="InterPro" id="IPR011650">
    <property type="entry name" value="Peptidase_M20_dimer"/>
</dbReference>
<evidence type="ECO:0000256" key="2">
    <source>
        <dbReference type="ARBA" id="ARBA00006746"/>
    </source>
</evidence>
<dbReference type="InterPro" id="IPR005941">
    <property type="entry name" value="DapE_proteobac"/>
</dbReference>
<keyword evidence="7 15" id="KW-0479">Metal-binding</keyword>
<evidence type="ECO:0000256" key="12">
    <source>
        <dbReference type="ARBA" id="ARBA00023285"/>
    </source>
</evidence>
<evidence type="ECO:0000313" key="18">
    <source>
        <dbReference type="Proteomes" id="UP001058461"/>
    </source>
</evidence>
<keyword evidence="9 15" id="KW-0862">Zinc</keyword>
<evidence type="ECO:0000256" key="8">
    <source>
        <dbReference type="ARBA" id="ARBA00022801"/>
    </source>
</evidence>
<dbReference type="PANTHER" id="PTHR43808:SF31">
    <property type="entry name" value="N-ACETYL-L-CITRULLINE DEACETYLASE"/>
    <property type="match status" value="1"/>
</dbReference>
<keyword evidence="10 15" id="KW-0220">Diaminopimelate biosynthesis</keyword>
<protein>
    <recommendedName>
        <fullName evidence="5 15">Succinyl-diaminopimelate desuccinylase</fullName>
        <shortName evidence="15">SDAP desuccinylase</shortName>
        <ecNumber evidence="4 15">3.5.1.18</ecNumber>
    </recommendedName>
    <alternativeName>
        <fullName evidence="13 15">N-succinyl-LL-2,6-diaminoheptanedioate amidohydrolase</fullName>
    </alternativeName>
</protein>
<dbReference type="InterPro" id="IPR001261">
    <property type="entry name" value="ArgE/DapE_CS"/>
</dbReference>
<dbReference type="CDD" id="cd03891">
    <property type="entry name" value="M20_DapE_proteobac"/>
    <property type="match status" value="1"/>
</dbReference>
<dbReference type="NCBIfam" id="NF009557">
    <property type="entry name" value="PRK13009.1"/>
    <property type="match status" value="1"/>
</dbReference>
<accession>A0ABY5HIC7</accession>
<feature type="binding site" evidence="15">
    <location>
        <position position="137"/>
    </location>
    <ligand>
        <name>Zn(2+)</name>
        <dbReference type="ChEBI" id="CHEBI:29105"/>
        <label>2</label>
    </ligand>
</feature>
<comment type="function">
    <text evidence="15">Catalyzes the hydrolysis of N-succinyl-L,L-diaminopimelic acid (SDAP), forming succinate and LL-2,6-diaminopimelate (DAP), an intermediate involved in the bacterial biosynthesis of lysine and meso-diaminopimelic acid, an essential component of bacterial cell walls.</text>
</comment>
<evidence type="ECO:0000256" key="9">
    <source>
        <dbReference type="ARBA" id="ARBA00022833"/>
    </source>
</evidence>
<dbReference type="SUPFAM" id="SSF53187">
    <property type="entry name" value="Zn-dependent exopeptidases"/>
    <property type="match status" value="1"/>
</dbReference>
<evidence type="ECO:0000259" key="16">
    <source>
        <dbReference type="Pfam" id="PF07687"/>
    </source>
</evidence>
<comment type="subunit">
    <text evidence="3 15">Homodimer.</text>
</comment>
<dbReference type="Proteomes" id="UP001058461">
    <property type="component" value="Chromosome"/>
</dbReference>
<gene>
    <name evidence="15 17" type="primary">dapE</name>
    <name evidence="17" type="ORF">KDW95_20430</name>
</gene>
<evidence type="ECO:0000256" key="15">
    <source>
        <dbReference type="HAMAP-Rule" id="MF_01690"/>
    </source>
</evidence>
<evidence type="ECO:0000256" key="13">
    <source>
        <dbReference type="ARBA" id="ARBA00031891"/>
    </source>
</evidence>
<evidence type="ECO:0000256" key="3">
    <source>
        <dbReference type="ARBA" id="ARBA00011738"/>
    </source>
</evidence>
<evidence type="ECO:0000256" key="5">
    <source>
        <dbReference type="ARBA" id="ARBA00022391"/>
    </source>
</evidence>
<evidence type="ECO:0000256" key="7">
    <source>
        <dbReference type="ARBA" id="ARBA00022723"/>
    </source>
</evidence>
<dbReference type="EMBL" id="CP073347">
    <property type="protein sequence ID" value="UTW11587.1"/>
    <property type="molecule type" value="Genomic_DNA"/>
</dbReference>
<reference evidence="17" key="1">
    <citation type="submission" date="2021-04" db="EMBL/GenBank/DDBJ databases">
        <title>Oceanospirillales bacteria with DddD are important DMSP degraders in coastal seawater.</title>
        <authorList>
            <person name="Liu J."/>
        </authorList>
    </citation>
    <scope>NUCLEOTIDE SEQUENCE</scope>
    <source>
        <strain evidence="17">D13-1</strain>
    </source>
</reference>
<keyword evidence="12 15" id="KW-0170">Cobalt</keyword>
<evidence type="ECO:0000313" key="17">
    <source>
        <dbReference type="EMBL" id="UTW11587.1"/>
    </source>
</evidence>
<feature type="binding site" evidence="15">
    <location>
        <position position="102"/>
    </location>
    <ligand>
        <name>Zn(2+)</name>
        <dbReference type="ChEBI" id="CHEBI:29105"/>
        <label>2</label>
    </ligand>
</feature>
<feature type="active site" evidence="15">
    <location>
        <position position="71"/>
    </location>
</feature>
<dbReference type="InterPro" id="IPR002933">
    <property type="entry name" value="Peptidase_M20"/>
</dbReference>